<dbReference type="OrthoDB" id="338531at2759"/>
<dbReference type="InterPro" id="IPR052406">
    <property type="entry name" value="Chromatin_Remodeling_Comp"/>
</dbReference>
<dbReference type="InterPro" id="IPR036047">
    <property type="entry name" value="F-box-like_dom_sf"/>
</dbReference>
<keyword evidence="1" id="KW-0805">Transcription regulation</keyword>
<dbReference type="SMART" id="SM00256">
    <property type="entry name" value="FBOX"/>
    <property type="match status" value="1"/>
</dbReference>
<dbReference type="GO" id="GO:0008270">
    <property type="term" value="F:zinc ion binding"/>
    <property type="evidence" value="ECO:0007669"/>
    <property type="project" value="InterPro"/>
</dbReference>
<reference evidence="5 6" key="1">
    <citation type="journal article" date="2018" name="G3 (Bethesda)">
        <title>Phylogenetic and Phylogenomic Definition of Rhizopus Species.</title>
        <authorList>
            <person name="Gryganskyi A.P."/>
            <person name="Golan J."/>
            <person name="Dolatabadi S."/>
            <person name="Mondo S."/>
            <person name="Robb S."/>
            <person name="Idnurm A."/>
            <person name="Muszewska A."/>
            <person name="Steczkiewicz K."/>
            <person name="Masonjones S."/>
            <person name="Liao H.L."/>
            <person name="Gajdeczka M.T."/>
            <person name="Anike F."/>
            <person name="Vuek A."/>
            <person name="Anishchenko I.M."/>
            <person name="Voigt K."/>
            <person name="de Hoog G.S."/>
            <person name="Smith M.E."/>
            <person name="Heitman J."/>
            <person name="Vilgalys R."/>
            <person name="Stajich J.E."/>
        </authorList>
    </citation>
    <scope>NUCLEOTIDE SEQUENCE [LARGE SCALE GENOMIC DNA]</scope>
    <source>
        <strain evidence="5 6">LSU 92-RS-03</strain>
    </source>
</reference>
<dbReference type="PROSITE" id="PS00028">
    <property type="entry name" value="ZINC_FINGER_C2H2_1"/>
    <property type="match status" value="1"/>
</dbReference>
<dbReference type="PANTHER" id="PTHR22970:SF14">
    <property type="entry name" value="AT-RICH INTERACTIVE DOMAIN-CONTAINING PROTEIN 2"/>
    <property type="match status" value="1"/>
</dbReference>
<dbReference type="SUPFAM" id="SSF52047">
    <property type="entry name" value="RNI-like"/>
    <property type="match status" value="1"/>
</dbReference>
<keyword evidence="3" id="KW-0539">Nucleus</keyword>
<sequence>MDIILGSNLSYDVLFCIFDQLDLKSLVRCTAVSRGWKNFLTESCPHLWDKLEFENNKARYIGSSTIKSLLGRLGKVSLKKLSIRYQQADGDGVLLTLAKQPNYCRHLNTLVLFNVLVTPVVFFNALEHVGTQLQTLEWGGVSIWLNDLMENVPKVCARLRHLVVYDCFTSLYNKDQFFVPLKLNYLKSLKLSNIHGLKTSYLAHILSQCSNLKHLSLRKSNIDVTAIMGVFRTTPLPKLKCFDFEKNVFSQTDMQKMTTDTQKSTNKNTLKELTIQSDNTLENSDLQYMLDGAQGSLEVLDLRGSVLISDTGLLLNQQYSRLETLCLKECFEITSQGLLTLLSFSPLLKSIDLSYLSILGWEEEHYWKRSWNPPPELLSTHQKALSPVPLGNSSIRQAGTAFSQPTTTKVSNNQPTYHPQATYIDYEFRTRMLFALESNLPNEVDWAFNTLIKFSYASENFNLDFIPTLIDLLLSFIGDFFEEIEETVNCDMVSKLQQERYERVLQVFHILRNFSFLEMNIRRLASHEQLRGLLMKGISLEPSSHYGELSRQCLDIMENMAPQVTLVNRTDLYLTIMTQLLFSNDRAFILGAIRALTRVAVTEANERILSHADPRVIERMAQFLLVDDEKLEAATLEYLYQYSSLRGDFSTQLIEHYPGNLIGLLTGFLSYKSSLALASTTALGTIHGIPAAQMVKKETTQEPSIPDLTNYANLDEPYRCLGWLKDQLISGTENDKIILKEVFDNYQKLFGTEKPLGSKEFYTVLKIAFPQPSIVEETFTNSATPLEVVLCNVKYSPTRRKDGPVCQWEACEHTFDDKVDLHKHIVKEHLESANTCKWMKCTKKEFKGKVAAIHHMRTHFAAKIGKHTPKSKPFTITKIPADESEVSGIPLTSALLLRNLARHKQHHTYYLPYQSELVLLAIQRPKVSKYILAVLCELNY</sequence>
<dbReference type="Gene3D" id="1.20.1280.50">
    <property type="match status" value="1"/>
</dbReference>
<dbReference type="AlphaFoldDB" id="A0A367KMW5"/>
<dbReference type="InterPro" id="IPR013087">
    <property type="entry name" value="Znf_C2H2_type"/>
</dbReference>
<evidence type="ECO:0000256" key="3">
    <source>
        <dbReference type="ARBA" id="ARBA00023242"/>
    </source>
</evidence>
<dbReference type="Gene3D" id="3.30.160.60">
    <property type="entry name" value="Classic Zinc Finger"/>
    <property type="match status" value="1"/>
</dbReference>
<dbReference type="InterPro" id="IPR016024">
    <property type="entry name" value="ARM-type_fold"/>
</dbReference>
<dbReference type="EMBL" id="PJQM01000979">
    <property type="protein sequence ID" value="RCI03546.1"/>
    <property type="molecule type" value="Genomic_DNA"/>
</dbReference>
<dbReference type="PANTHER" id="PTHR22970">
    <property type="entry name" value="AT-RICH INTERACTIVE DOMAIN-CONTAINING PROTEIN 2"/>
    <property type="match status" value="1"/>
</dbReference>
<dbReference type="SMART" id="SM00355">
    <property type="entry name" value="ZnF_C2H2"/>
    <property type="match status" value="2"/>
</dbReference>
<dbReference type="PROSITE" id="PS50181">
    <property type="entry name" value="FBOX"/>
    <property type="match status" value="1"/>
</dbReference>
<comment type="caution">
    <text evidence="5">The sequence shown here is derived from an EMBL/GenBank/DDBJ whole genome shotgun (WGS) entry which is preliminary data.</text>
</comment>
<evidence type="ECO:0000259" key="4">
    <source>
        <dbReference type="PROSITE" id="PS50181"/>
    </source>
</evidence>
<dbReference type="InterPro" id="IPR032675">
    <property type="entry name" value="LRR_dom_sf"/>
</dbReference>
<name>A0A367KMW5_RHIST</name>
<accession>A0A367KMW5</accession>
<evidence type="ECO:0000256" key="2">
    <source>
        <dbReference type="ARBA" id="ARBA00023163"/>
    </source>
</evidence>
<dbReference type="Pfam" id="PF21816">
    <property type="entry name" value="Zap1_zf1"/>
    <property type="match status" value="1"/>
</dbReference>
<dbReference type="SUPFAM" id="SSF81383">
    <property type="entry name" value="F-box domain"/>
    <property type="match status" value="1"/>
</dbReference>
<dbReference type="InterPro" id="IPR001810">
    <property type="entry name" value="F-box_dom"/>
</dbReference>
<dbReference type="Proteomes" id="UP000253551">
    <property type="component" value="Unassembled WGS sequence"/>
</dbReference>
<evidence type="ECO:0000256" key="1">
    <source>
        <dbReference type="ARBA" id="ARBA00023015"/>
    </source>
</evidence>
<evidence type="ECO:0000313" key="5">
    <source>
        <dbReference type="EMBL" id="RCI03546.1"/>
    </source>
</evidence>
<dbReference type="SUPFAM" id="SSF48371">
    <property type="entry name" value="ARM repeat"/>
    <property type="match status" value="1"/>
</dbReference>
<feature type="domain" description="F-box" evidence="4">
    <location>
        <begin position="3"/>
        <end position="51"/>
    </location>
</feature>
<evidence type="ECO:0000313" key="6">
    <source>
        <dbReference type="Proteomes" id="UP000253551"/>
    </source>
</evidence>
<gene>
    <name evidence="5" type="primary">RSC9_3</name>
    <name evidence="5" type="ORF">CU098_010209</name>
</gene>
<dbReference type="Pfam" id="PF00646">
    <property type="entry name" value="F-box"/>
    <property type="match status" value="1"/>
</dbReference>
<proteinExistence type="predicted"/>
<keyword evidence="2" id="KW-0804">Transcription</keyword>
<protein>
    <submittedName>
        <fullName evidence="5">Chromatin structure-remodeling complex protein rsc9</fullName>
    </submittedName>
</protein>
<dbReference type="STRING" id="4846.A0A367KMW5"/>
<keyword evidence="6" id="KW-1185">Reference proteome</keyword>
<dbReference type="Gene3D" id="3.80.10.10">
    <property type="entry name" value="Ribonuclease Inhibitor"/>
    <property type="match status" value="2"/>
</dbReference>
<organism evidence="5 6">
    <name type="scientific">Rhizopus stolonifer</name>
    <name type="common">Rhizopus nigricans</name>
    <dbReference type="NCBI Taxonomy" id="4846"/>
    <lineage>
        <taxon>Eukaryota</taxon>
        <taxon>Fungi</taxon>
        <taxon>Fungi incertae sedis</taxon>
        <taxon>Mucoromycota</taxon>
        <taxon>Mucoromycotina</taxon>
        <taxon>Mucoromycetes</taxon>
        <taxon>Mucorales</taxon>
        <taxon>Mucorineae</taxon>
        <taxon>Rhizopodaceae</taxon>
        <taxon>Rhizopus</taxon>
    </lineage>
</organism>
<dbReference type="InterPro" id="IPR048420">
    <property type="entry name" value="Zap1-like_Znf1"/>
</dbReference>